<dbReference type="PANTHER" id="PTHR35342:SF5">
    <property type="entry name" value="TRICARBOXYLIC TRANSPORT PROTEIN"/>
    <property type="match status" value="1"/>
</dbReference>
<proteinExistence type="predicted"/>
<feature type="transmembrane region" description="Helical" evidence="2">
    <location>
        <begin position="435"/>
        <end position="451"/>
    </location>
</feature>
<accession>A0A2M9C4Z6</accession>
<keyword evidence="2" id="KW-0812">Transmembrane</keyword>
<evidence type="ECO:0000313" key="5">
    <source>
        <dbReference type="Proteomes" id="UP000230161"/>
    </source>
</evidence>
<keyword evidence="2" id="KW-0472">Membrane</keyword>
<feature type="transmembrane region" description="Helical" evidence="2">
    <location>
        <begin position="60"/>
        <end position="82"/>
    </location>
</feature>
<evidence type="ECO:0000313" key="4">
    <source>
        <dbReference type="EMBL" id="PJJ65582.1"/>
    </source>
</evidence>
<feature type="transmembrane region" description="Helical" evidence="2">
    <location>
        <begin position="388"/>
        <end position="406"/>
    </location>
</feature>
<dbReference type="RefSeq" id="WP_100343455.1">
    <property type="nucleotide sequence ID" value="NZ_PGFB01000001.1"/>
</dbReference>
<feature type="transmembrane region" description="Helical" evidence="2">
    <location>
        <begin position="148"/>
        <end position="164"/>
    </location>
</feature>
<keyword evidence="2" id="KW-1133">Transmembrane helix</keyword>
<dbReference type="Pfam" id="PF01970">
    <property type="entry name" value="TctA"/>
    <property type="match status" value="1"/>
</dbReference>
<feature type="compositionally biased region" description="Low complexity" evidence="1">
    <location>
        <begin position="526"/>
        <end position="537"/>
    </location>
</feature>
<feature type="transmembrane region" description="Helical" evidence="2">
    <location>
        <begin position="109"/>
        <end position="136"/>
    </location>
</feature>
<gene>
    <name evidence="4" type="ORF">CLV54_0615</name>
</gene>
<comment type="caution">
    <text evidence="4">The sequence shown here is derived from an EMBL/GenBank/DDBJ whole genome shotgun (WGS) entry which is preliminary data.</text>
</comment>
<evidence type="ECO:0000256" key="2">
    <source>
        <dbReference type="SAM" id="Phobius"/>
    </source>
</evidence>
<feature type="transmembrane region" description="Helical" evidence="2">
    <location>
        <begin position="208"/>
        <end position="225"/>
    </location>
</feature>
<dbReference type="AlphaFoldDB" id="A0A2M9C4Z6"/>
<evidence type="ECO:0000259" key="3">
    <source>
        <dbReference type="Pfam" id="PF01970"/>
    </source>
</evidence>
<feature type="region of interest" description="Disordered" evidence="1">
    <location>
        <begin position="516"/>
        <end position="562"/>
    </location>
</feature>
<protein>
    <submittedName>
        <fullName evidence="4">Putative tricarboxylic transport membrane protein</fullName>
    </submittedName>
</protein>
<organism evidence="4 5">
    <name type="scientific">Compostimonas suwonensis</name>
    <dbReference type="NCBI Taxonomy" id="1048394"/>
    <lineage>
        <taxon>Bacteria</taxon>
        <taxon>Bacillati</taxon>
        <taxon>Actinomycetota</taxon>
        <taxon>Actinomycetes</taxon>
        <taxon>Micrococcales</taxon>
        <taxon>Microbacteriaceae</taxon>
        <taxon>Compostimonas</taxon>
    </lineage>
</organism>
<dbReference type="InterPro" id="IPR002823">
    <property type="entry name" value="DUF112_TM"/>
</dbReference>
<dbReference type="PANTHER" id="PTHR35342">
    <property type="entry name" value="TRICARBOXYLIC TRANSPORT PROTEIN"/>
    <property type="match status" value="1"/>
</dbReference>
<evidence type="ECO:0000256" key="1">
    <source>
        <dbReference type="SAM" id="MobiDB-lite"/>
    </source>
</evidence>
<feature type="compositionally biased region" description="Basic residues" evidence="1">
    <location>
        <begin position="553"/>
        <end position="562"/>
    </location>
</feature>
<name>A0A2M9C4Z6_9MICO</name>
<sequence>MDDAFLNLMNGFLTILQPQYLLYGAVGVLIGTFVGVLPGVGPPLTIALLLPLTYSFEPTAAFLVFGGIYFGALYGGSITSILMNTPGESSAVVTAIEGHAMAKSGRAGVALSISIIGAVIAGTIATLGLTFLSPVIAGIASSLRATDYFALMLFSFASVTALVGKSIVRGMLSLFIGLWAGLIGIDFVSGDARFTFGIPQLSDGINEVLVVIGLFAVGEALYGSARAMAGGQTLVPLNGRFWPNRSEVKRVWKPWLRGSGLGFVFGALPTGGAEIPTFLSYGLERRLSKHKNEFGKGAPEGMAGPEAAASASFSGVMVPLLTLGIPTSATAAILLSAFQIYNIQPGPRLFESSGTIVWPLIASFYIGNILLFVINLPLIRLWVKILKIPTPFLYAGILVFATLGVYSISNSFVDLIVVYIIGIVGLLMRRYDFPIAPAILGVILGPLMETQFRRALELGEGSFLVFVDRPFSAIVIALAIAVILLPILSRRFSRAKDVVEENDVAALMEATATKELDGGADAAGQEPGAGTPVAPGAEEAEPSAPPTRSRIPFLHRNKRRDE</sequence>
<dbReference type="EMBL" id="PGFB01000001">
    <property type="protein sequence ID" value="PJJ65582.1"/>
    <property type="molecule type" value="Genomic_DNA"/>
</dbReference>
<dbReference type="Proteomes" id="UP000230161">
    <property type="component" value="Unassembled WGS sequence"/>
</dbReference>
<reference evidence="4 5" key="1">
    <citation type="submission" date="2017-11" db="EMBL/GenBank/DDBJ databases">
        <title>Genomic Encyclopedia of Archaeal and Bacterial Type Strains, Phase II (KMG-II): From Individual Species to Whole Genera.</title>
        <authorList>
            <person name="Goeker M."/>
        </authorList>
    </citation>
    <scope>NUCLEOTIDE SEQUENCE [LARGE SCALE GENOMIC DNA]</scope>
    <source>
        <strain evidence="4 5">DSM 25625</strain>
    </source>
</reference>
<feature type="transmembrane region" description="Helical" evidence="2">
    <location>
        <begin position="171"/>
        <end position="188"/>
    </location>
</feature>
<dbReference type="OrthoDB" id="9781349at2"/>
<keyword evidence="5" id="KW-1185">Reference proteome</keyword>
<feature type="transmembrane region" description="Helical" evidence="2">
    <location>
        <begin position="20"/>
        <end position="40"/>
    </location>
</feature>
<feature type="domain" description="DUF112" evidence="3">
    <location>
        <begin position="21"/>
        <end position="440"/>
    </location>
</feature>
<feature type="transmembrane region" description="Helical" evidence="2">
    <location>
        <begin position="471"/>
        <end position="488"/>
    </location>
</feature>
<feature type="transmembrane region" description="Helical" evidence="2">
    <location>
        <begin position="356"/>
        <end position="376"/>
    </location>
</feature>
<feature type="transmembrane region" description="Helical" evidence="2">
    <location>
        <begin position="320"/>
        <end position="341"/>
    </location>
</feature>
<feature type="transmembrane region" description="Helical" evidence="2">
    <location>
        <begin position="412"/>
        <end position="428"/>
    </location>
</feature>